<dbReference type="SUPFAM" id="SSF55874">
    <property type="entry name" value="ATPase domain of HSP90 chaperone/DNA topoisomerase II/histidine kinase"/>
    <property type="match status" value="1"/>
</dbReference>
<dbReference type="Gene3D" id="3.30.565.10">
    <property type="entry name" value="Histidine kinase-like ATPase, C-terminal domain"/>
    <property type="match status" value="1"/>
</dbReference>
<dbReference type="InterPro" id="IPR050267">
    <property type="entry name" value="Anti-sigma-factor_SerPK"/>
</dbReference>
<dbReference type="PANTHER" id="PTHR35526">
    <property type="entry name" value="ANTI-SIGMA-F FACTOR RSBW-RELATED"/>
    <property type="match status" value="1"/>
</dbReference>
<evidence type="ECO:0000313" key="3">
    <source>
        <dbReference type="EMBL" id="MER6905678.1"/>
    </source>
</evidence>
<keyword evidence="1" id="KW-0723">Serine/threonine-protein kinase</keyword>
<keyword evidence="3" id="KW-0067">ATP-binding</keyword>
<keyword evidence="1" id="KW-0418">Kinase</keyword>
<evidence type="ECO:0000313" key="4">
    <source>
        <dbReference type="Proteomes" id="UP001490330"/>
    </source>
</evidence>
<sequence length="162" mass="16937">MVVPLSKQTTDGPDQETPLCYGATWDDGAAQAADARRSVRALLAHAPRNGHTVVSPALAMDAELAASELVTNAIRHAPGACGMLLRMSTQELTITVWDSSTEQPAPKKADPHRIGGHGLHLVQTVSKKVVVALRATGKLITAHLPMAPPSTGSPLLPSAIPH</sequence>
<dbReference type="EMBL" id="JBEPCV010000016">
    <property type="protein sequence ID" value="MER6905678.1"/>
    <property type="molecule type" value="Genomic_DNA"/>
</dbReference>
<dbReference type="Proteomes" id="UP001490330">
    <property type="component" value="Unassembled WGS sequence"/>
</dbReference>
<name>A0ABV1VGR4_9ACTN</name>
<protein>
    <submittedName>
        <fullName evidence="3">ATP-binding protein</fullName>
    </submittedName>
</protein>
<organism evidence="3 4">
    <name type="scientific">Streptomyces flaveolus</name>
    <dbReference type="NCBI Taxonomy" id="67297"/>
    <lineage>
        <taxon>Bacteria</taxon>
        <taxon>Bacillati</taxon>
        <taxon>Actinomycetota</taxon>
        <taxon>Actinomycetes</taxon>
        <taxon>Kitasatosporales</taxon>
        <taxon>Streptomycetaceae</taxon>
        <taxon>Streptomyces</taxon>
    </lineage>
</organism>
<reference evidence="3 4" key="1">
    <citation type="submission" date="2024-06" db="EMBL/GenBank/DDBJ databases">
        <title>The Natural Products Discovery Center: Release of the First 8490 Sequenced Strains for Exploring Actinobacteria Biosynthetic Diversity.</title>
        <authorList>
            <person name="Kalkreuter E."/>
            <person name="Kautsar S.A."/>
            <person name="Yang D."/>
            <person name="Bader C.D."/>
            <person name="Teijaro C.N."/>
            <person name="Fluegel L."/>
            <person name="Davis C.M."/>
            <person name="Simpson J.R."/>
            <person name="Lauterbach L."/>
            <person name="Steele A.D."/>
            <person name="Gui C."/>
            <person name="Meng S."/>
            <person name="Li G."/>
            <person name="Viehrig K."/>
            <person name="Ye F."/>
            <person name="Su P."/>
            <person name="Kiefer A.F."/>
            <person name="Nichols A."/>
            <person name="Cepeda A.J."/>
            <person name="Yan W."/>
            <person name="Fan B."/>
            <person name="Jiang Y."/>
            <person name="Adhikari A."/>
            <person name="Zheng C.-J."/>
            <person name="Schuster L."/>
            <person name="Cowan T.M."/>
            <person name="Smanski M.J."/>
            <person name="Chevrette M.G."/>
            <person name="De Carvalho L.P.S."/>
            <person name="Shen B."/>
        </authorList>
    </citation>
    <scope>NUCLEOTIDE SEQUENCE [LARGE SCALE GENOMIC DNA]</scope>
    <source>
        <strain evidence="3 4">NPDC000632</strain>
    </source>
</reference>
<accession>A0ABV1VGR4</accession>
<dbReference type="Pfam" id="PF13581">
    <property type="entry name" value="HATPase_c_2"/>
    <property type="match status" value="1"/>
</dbReference>
<dbReference type="GO" id="GO:0005524">
    <property type="term" value="F:ATP binding"/>
    <property type="evidence" value="ECO:0007669"/>
    <property type="project" value="UniProtKB-KW"/>
</dbReference>
<keyword evidence="4" id="KW-1185">Reference proteome</keyword>
<keyword evidence="1" id="KW-0808">Transferase</keyword>
<dbReference type="InterPro" id="IPR036890">
    <property type="entry name" value="HATPase_C_sf"/>
</dbReference>
<keyword evidence="3" id="KW-0547">Nucleotide-binding</keyword>
<dbReference type="RefSeq" id="WP_350725207.1">
    <property type="nucleotide sequence ID" value="NZ_JBEPCO010000066.1"/>
</dbReference>
<dbReference type="InterPro" id="IPR003594">
    <property type="entry name" value="HATPase_dom"/>
</dbReference>
<evidence type="ECO:0000256" key="1">
    <source>
        <dbReference type="ARBA" id="ARBA00022527"/>
    </source>
</evidence>
<proteinExistence type="predicted"/>
<comment type="caution">
    <text evidence="3">The sequence shown here is derived from an EMBL/GenBank/DDBJ whole genome shotgun (WGS) entry which is preliminary data.</text>
</comment>
<evidence type="ECO:0000259" key="2">
    <source>
        <dbReference type="Pfam" id="PF13581"/>
    </source>
</evidence>
<dbReference type="CDD" id="cd16936">
    <property type="entry name" value="HATPase_RsbW-like"/>
    <property type="match status" value="1"/>
</dbReference>
<feature type="domain" description="Histidine kinase/HSP90-like ATPase" evidence="2">
    <location>
        <begin position="34"/>
        <end position="141"/>
    </location>
</feature>
<dbReference type="PANTHER" id="PTHR35526:SF3">
    <property type="entry name" value="ANTI-SIGMA-F FACTOR RSBW"/>
    <property type="match status" value="1"/>
</dbReference>
<gene>
    <name evidence="3" type="ORF">ABT322_18250</name>
</gene>